<feature type="transmembrane region" description="Helical" evidence="7">
    <location>
        <begin position="12"/>
        <end position="30"/>
    </location>
</feature>
<comment type="caution">
    <text evidence="8">The sequence shown here is derived from an EMBL/GenBank/DDBJ whole genome shotgun (WGS) entry which is preliminary data.</text>
</comment>
<evidence type="ECO:0000256" key="5">
    <source>
        <dbReference type="ARBA" id="ARBA00022989"/>
    </source>
</evidence>
<feature type="transmembrane region" description="Helical" evidence="7">
    <location>
        <begin position="42"/>
        <end position="59"/>
    </location>
</feature>
<feature type="transmembrane region" description="Helical" evidence="7">
    <location>
        <begin position="79"/>
        <end position="98"/>
    </location>
</feature>
<sequence length="401" mass="42784">MRTTLSNRLRRLGPGLITAALIFGPGSLTITTKLGAGFGNQHLWVILLAAIFMIAYTRLTTRIGLASEVSLLETIRQRYGRWAAILIGLFIFIITASFQTGNSVGAGVAFSELTGTPLAPWVLLFCGIAIGLLFFRSFYKILERIMIAMVLLMLLSFFITLLLSRPDPLQVLSGLIPSLPAGSTLLSIALFASSFSLAAAFYQAYLVSEKGWQREDLKTAVGESREGIIILALLSSMILICAAAVLHRQGLSVNTASDLGLALEPLFGKSATYAFMTGFFAASFSSLIGNATIGGAMLADAFSQGKDLRSGTVRGFIVSVIVIGGGIAIYFGGFPLQLIIFAQAFTIIFAPIAAVFILLIANNRSIMGNLINDTAGNILPLIALVVTLFLAVYHILTSILL</sequence>
<feature type="transmembrane region" description="Helical" evidence="7">
    <location>
        <begin position="374"/>
        <end position="396"/>
    </location>
</feature>
<feature type="transmembrane region" description="Helical" evidence="7">
    <location>
        <begin position="338"/>
        <end position="362"/>
    </location>
</feature>
<proteinExistence type="predicted"/>
<feature type="transmembrane region" description="Helical" evidence="7">
    <location>
        <begin position="273"/>
        <end position="299"/>
    </location>
</feature>
<dbReference type="AlphaFoldDB" id="A0A2D0NDL9"/>
<evidence type="ECO:0000256" key="2">
    <source>
        <dbReference type="ARBA" id="ARBA00022448"/>
    </source>
</evidence>
<evidence type="ECO:0000256" key="4">
    <source>
        <dbReference type="ARBA" id="ARBA00022847"/>
    </source>
</evidence>
<evidence type="ECO:0000256" key="6">
    <source>
        <dbReference type="ARBA" id="ARBA00023136"/>
    </source>
</evidence>
<dbReference type="EMBL" id="PDUD01000017">
    <property type="protein sequence ID" value="PHN06614.1"/>
    <property type="molecule type" value="Genomic_DNA"/>
</dbReference>
<reference evidence="8 9" key="1">
    <citation type="submission" date="2017-10" db="EMBL/GenBank/DDBJ databases">
        <title>The draft genome sequence of Lewinella nigricans NBRC 102662.</title>
        <authorList>
            <person name="Wang K."/>
        </authorList>
    </citation>
    <scope>NUCLEOTIDE SEQUENCE [LARGE SCALE GENOMIC DNA]</scope>
    <source>
        <strain evidence="8 9">NBRC 102662</strain>
    </source>
</reference>
<comment type="subcellular location">
    <subcellularLocation>
        <location evidence="1">Membrane</location>
        <topology evidence="1">Multi-pass membrane protein</topology>
    </subcellularLocation>
</comment>
<evidence type="ECO:0000313" key="8">
    <source>
        <dbReference type="EMBL" id="PHN06614.1"/>
    </source>
</evidence>
<dbReference type="GO" id="GO:0005384">
    <property type="term" value="F:manganese ion transmembrane transporter activity"/>
    <property type="evidence" value="ECO:0007669"/>
    <property type="project" value="TreeGrafter"/>
</dbReference>
<dbReference type="PANTHER" id="PTHR11706">
    <property type="entry name" value="SOLUTE CARRIER PROTEIN FAMILY 11 MEMBER"/>
    <property type="match status" value="1"/>
</dbReference>
<evidence type="ECO:0000256" key="3">
    <source>
        <dbReference type="ARBA" id="ARBA00022692"/>
    </source>
</evidence>
<dbReference type="InterPro" id="IPR001046">
    <property type="entry name" value="NRAMP_fam"/>
</dbReference>
<keyword evidence="9" id="KW-1185">Reference proteome</keyword>
<feature type="transmembrane region" description="Helical" evidence="7">
    <location>
        <begin position="184"/>
        <end position="207"/>
    </location>
</feature>
<evidence type="ECO:0000256" key="7">
    <source>
        <dbReference type="SAM" id="Phobius"/>
    </source>
</evidence>
<dbReference type="RefSeq" id="WP_099149870.1">
    <property type="nucleotide sequence ID" value="NZ_PDUD01000017.1"/>
</dbReference>
<organism evidence="8 9">
    <name type="scientific">Flavilitoribacter nigricans (strain ATCC 23147 / DSM 23189 / NBRC 102662 / NCIMB 1420 / SS-2)</name>
    <name type="common">Lewinella nigricans</name>
    <dbReference type="NCBI Taxonomy" id="1122177"/>
    <lineage>
        <taxon>Bacteria</taxon>
        <taxon>Pseudomonadati</taxon>
        <taxon>Bacteroidota</taxon>
        <taxon>Saprospiria</taxon>
        <taxon>Saprospirales</taxon>
        <taxon>Lewinellaceae</taxon>
        <taxon>Flavilitoribacter</taxon>
    </lineage>
</organism>
<evidence type="ECO:0000313" key="9">
    <source>
        <dbReference type="Proteomes" id="UP000223913"/>
    </source>
</evidence>
<dbReference type="Proteomes" id="UP000223913">
    <property type="component" value="Unassembled WGS sequence"/>
</dbReference>
<dbReference type="Pfam" id="PF01566">
    <property type="entry name" value="Nramp"/>
    <property type="match status" value="1"/>
</dbReference>
<feature type="transmembrane region" description="Helical" evidence="7">
    <location>
        <begin position="228"/>
        <end position="246"/>
    </location>
</feature>
<evidence type="ECO:0000256" key="1">
    <source>
        <dbReference type="ARBA" id="ARBA00004141"/>
    </source>
</evidence>
<accession>A0A2D0NDL9</accession>
<keyword evidence="2" id="KW-0813">Transport</keyword>
<keyword evidence="5 7" id="KW-1133">Transmembrane helix</keyword>
<dbReference type="NCBIfam" id="NF037982">
    <property type="entry name" value="Nramp_1"/>
    <property type="match status" value="1"/>
</dbReference>
<feature type="transmembrane region" description="Helical" evidence="7">
    <location>
        <begin position="145"/>
        <end position="164"/>
    </location>
</feature>
<feature type="transmembrane region" description="Helical" evidence="7">
    <location>
        <begin position="118"/>
        <end position="138"/>
    </location>
</feature>
<dbReference type="GO" id="GO:0015293">
    <property type="term" value="F:symporter activity"/>
    <property type="evidence" value="ECO:0007669"/>
    <property type="project" value="UniProtKB-KW"/>
</dbReference>
<keyword evidence="4" id="KW-0769">Symport</keyword>
<gene>
    <name evidence="8" type="ORF">CRP01_09955</name>
</gene>
<dbReference type="OrthoDB" id="9787548at2"/>
<dbReference type="GO" id="GO:0005886">
    <property type="term" value="C:plasma membrane"/>
    <property type="evidence" value="ECO:0007669"/>
    <property type="project" value="TreeGrafter"/>
</dbReference>
<dbReference type="GO" id="GO:0015086">
    <property type="term" value="F:cadmium ion transmembrane transporter activity"/>
    <property type="evidence" value="ECO:0007669"/>
    <property type="project" value="TreeGrafter"/>
</dbReference>
<feature type="transmembrane region" description="Helical" evidence="7">
    <location>
        <begin position="311"/>
        <end position="332"/>
    </location>
</feature>
<keyword evidence="3 7" id="KW-0812">Transmembrane</keyword>
<dbReference type="PANTHER" id="PTHR11706:SF33">
    <property type="entry name" value="NATURAL RESISTANCE-ASSOCIATED MACROPHAGE PROTEIN 2"/>
    <property type="match status" value="1"/>
</dbReference>
<dbReference type="GO" id="GO:0034755">
    <property type="term" value="P:iron ion transmembrane transport"/>
    <property type="evidence" value="ECO:0007669"/>
    <property type="project" value="TreeGrafter"/>
</dbReference>
<name>A0A2D0NDL9_FLAN2</name>
<protein>
    <submittedName>
        <fullName evidence="8">Manganese transporter</fullName>
    </submittedName>
</protein>
<keyword evidence="6 7" id="KW-0472">Membrane</keyword>